<keyword evidence="8" id="KW-1185">Reference proteome</keyword>
<dbReference type="PIRSF" id="PIRSF006324">
    <property type="entry name" value="LeuE"/>
    <property type="match status" value="1"/>
</dbReference>
<name>A0ABR7B4V1_9PSED</name>
<keyword evidence="5 6" id="KW-0472">Membrane</keyword>
<comment type="caution">
    <text evidence="7">The sequence shown here is derived from an EMBL/GenBank/DDBJ whole genome shotgun (WGS) entry which is preliminary data.</text>
</comment>
<feature type="transmembrane region" description="Helical" evidence="6">
    <location>
        <begin position="112"/>
        <end position="136"/>
    </location>
</feature>
<dbReference type="InterPro" id="IPR001123">
    <property type="entry name" value="LeuE-type"/>
</dbReference>
<evidence type="ECO:0000256" key="5">
    <source>
        <dbReference type="ARBA" id="ARBA00023136"/>
    </source>
</evidence>
<evidence type="ECO:0000313" key="8">
    <source>
        <dbReference type="Proteomes" id="UP000651852"/>
    </source>
</evidence>
<dbReference type="Proteomes" id="UP000651852">
    <property type="component" value="Unassembled WGS sequence"/>
</dbReference>
<gene>
    <name evidence="7" type="ORF">H8S59_20790</name>
</gene>
<feature type="transmembrane region" description="Helical" evidence="6">
    <location>
        <begin position="41"/>
        <end position="69"/>
    </location>
</feature>
<accession>A0ABR7B4V1</accession>
<evidence type="ECO:0000256" key="1">
    <source>
        <dbReference type="ARBA" id="ARBA00004651"/>
    </source>
</evidence>
<evidence type="ECO:0000256" key="6">
    <source>
        <dbReference type="SAM" id="Phobius"/>
    </source>
</evidence>
<feature type="transmembrane region" description="Helical" evidence="6">
    <location>
        <begin position="190"/>
        <end position="206"/>
    </location>
</feature>
<dbReference type="EMBL" id="JACONW010000125">
    <property type="protein sequence ID" value="MBC3952219.1"/>
    <property type="molecule type" value="Genomic_DNA"/>
</dbReference>
<sequence>MIDVQTLSLFCGAVMLLLITPGPNMAFVMSHGFTYGWRGGLAVSLGIGAADVVLTILTATGVTGLVAAWPPSFDIIRYVGAVYLLWMAWKALQGGKLGKNVIDNKVSLKTVFVRSMLNSLLNPKALLFFIVFLPQFVTPSNGMIAQQLIMLGLVLTVIAFVFHAVLGAFGSTINRWFAGKERLGKLQHRVLAAVLTLMAVRLMVMSRP</sequence>
<evidence type="ECO:0000313" key="7">
    <source>
        <dbReference type="EMBL" id="MBC3952219.1"/>
    </source>
</evidence>
<evidence type="ECO:0000256" key="4">
    <source>
        <dbReference type="ARBA" id="ARBA00022989"/>
    </source>
</evidence>
<keyword evidence="2" id="KW-1003">Cell membrane</keyword>
<protein>
    <submittedName>
        <fullName evidence="7">LysE family translocator</fullName>
    </submittedName>
</protein>
<dbReference type="RefSeq" id="WP_187522656.1">
    <property type="nucleotide sequence ID" value="NZ_JACONW010000125.1"/>
</dbReference>
<keyword evidence="4 6" id="KW-1133">Transmembrane helix</keyword>
<organism evidence="7 8">
    <name type="scientific">Pseudomonas folii</name>
    <dbReference type="NCBI Taxonomy" id="2762593"/>
    <lineage>
        <taxon>Bacteria</taxon>
        <taxon>Pseudomonadati</taxon>
        <taxon>Pseudomonadota</taxon>
        <taxon>Gammaproteobacteria</taxon>
        <taxon>Pseudomonadales</taxon>
        <taxon>Pseudomonadaceae</taxon>
        <taxon>Pseudomonas</taxon>
    </lineage>
</organism>
<dbReference type="Pfam" id="PF01810">
    <property type="entry name" value="LysE"/>
    <property type="match status" value="1"/>
</dbReference>
<dbReference type="PANTHER" id="PTHR30086:SF17">
    <property type="entry name" value="LYSE FAMILY TRANSLOCATOR"/>
    <property type="match status" value="1"/>
</dbReference>
<comment type="subcellular location">
    <subcellularLocation>
        <location evidence="1">Cell membrane</location>
        <topology evidence="1">Multi-pass membrane protein</topology>
    </subcellularLocation>
</comment>
<reference evidence="7 8" key="1">
    <citation type="submission" date="2020-08" db="EMBL/GenBank/DDBJ databases">
        <title>Putative novel bacterial strains isolated from necrotic wheat leaf tissues caused by Xanthomonas translucens.</title>
        <authorList>
            <person name="Tambong J.T."/>
        </authorList>
    </citation>
    <scope>NUCLEOTIDE SEQUENCE [LARGE SCALE GENOMIC DNA]</scope>
    <source>
        <strain evidence="7 8">DOAB 1069</strain>
    </source>
</reference>
<proteinExistence type="predicted"/>
<keyword evidence="3 6" id="KW-0812">Transmembrane</keyword>
<evidence type="ECO:0000256" key="3">
    <source>
        <dbReference type="ARBA" id="ARBA00022692"/>
    </source>
</evidence>
<feature type="transmembrane region" description="Helical" evidence="6">
    <location>
        <begin position="148"/>
        <end position="169"/>
    </location>
</feature>
<feature type="transmembrane region" description="Helical" evidence="6">
    <location>
        <begin position="6"/>
        <end position="29"/>
    </location>
</feature>
<evidence type="ECO:0000256" key="2">
    <source>
        <dbReference type="ARBA" id="ARBA00022475"/>
    </source>
</evidence>
<dbReference type="PANTHER" id="PTHR30086">
    <property type="entry name" value="ARGININE EXPORTER PROTEIN ARGO"/>
    <property type="match status" value="1"/>
</dbReference>